<protein>
    <submittedName>
        <fullName evidence="2">Hemoglobin subunit alpha</fullName>
    </submittedName>
</protein>
<reference evidence="2" key="1">
    <citation type="submission" date="2015-07" db="EMBL/GenBank/DDBJ databases">
        <title>Transcriptome Assembly of Anthurium amnicola.</title>
        <authorList>
            <person name="Suzuki J."/>
        </authorList>
    </citation>
    <scope>NUCLEOTIDE SEQUENCE</scope>
</reference>
<feature type="non-terminal residue" evidence="2">
    <location>
        <position position="1"/>
    </location>
</feature>
<dbReference type="EMBL" id="GDJX01024606">
    <property type="protein sequence ID" value="JAT43330.1"/>
    <property type="molecule type" value="Transcribed_RNA"/>
</dbReference>
<organism evidence="2">
    <name type="scientific">Anthurium amnicola</name>
    <dbReference type="NCBI Taxonomy" id="1678845"/>
    <lineage>
        <taxon>Eukaryota</taxon>
        <taxon>Viridiplantae</taxon>
        <taxon>Streptophyta</taxon>
        <taxon>Embryophyta</taxon>
        <taxon>Tracheophyta</taxon>
        <taxon>Spermatophyta</taxon>
        <taxon>Magnoliopsida</taxon>
        <taxon>Liliopsida</taxon>
        <taxon>Araceae</taxon>
        <taxon>Pothoideae</taxon>
        <taxon>Potheae</taxon>
        <taxon>Anthurium</taxon>
    </lineage>
</organism>
<feature type="compositionally biased region" description="Basic and acidic residues" evidence="1">
    <location>
        <begin position="20"/>
        <end position="38"/>
    </location>
</feature>
<evidence type="ECO:0000256" key="1">
    <source>
        <dbReference type="SAM" id="MobiDB-lite"/>
    </source>
</evidence>
<accession>A0A1D1XLT0</accession>
<gene>
    <name evidence="2" type="primary">HBA_2</name>
    <name evidence="2" type="ORF">g.28832</name>
</gene>
<evidence type="ECO:0000313" key="2">
    <source>
        <dbReference type="EMBL" id="JAT43330.1"/>
    </source>
</evidence>
<feature type="region of interest" description="Disordered" evidence="1">
    <location>
        <begin position="1"/>
        <end position="39"/>
    </location>
</feature>
<sequence>RGFFNGDGHEKPPTGRRQHERREDESAVRREPEDDLRGPHFILPAGAPHVRGGGMVDDVLSTSVSPSDAGDAHLSALLSCLAVLKDRVQQLESLVAEAVSGVHAHQLPTPVGALVQEVIVASSSMAFAFQQLAMGPCAGDELSPFQAAGGATNRVVHEPEGRGDYMVGGKPQE</sequence>
<proteinExistence type="predicted"/>
<feature type="non-terminal residue" evidence="2">
    <location>
        <position position="173"/>
    </location>
</feature>
<name>A0A1D1XLT0_9ARAE</name>
<dbReference type="AlphaFoldDB" id="A0A1D1XLT0"/>